<dbReference type="Proteomes" id="UP001221413">
    <property type="component" value="Unassembled WGS sequence"/>
</dbReference>
<organism evidence="2 3">
    <name type="scientific">Drechslerella dactyloides</name>
    <name type="common">Nematode-trapping fungus</name>
    <name type="synonym">Arthrobotrys dactyloides</name>
    <dbReference type="NCBI Taxonomy" id="74499"/>
    <lineage>
        <taxon>Eukaryota</taxon>
        <taxon>Fungi</taxon>
        <taxon>Dikarya</taxon>
        <taxon>Ascomycota</taxon>
        <taxon>Pezizomycotina</taxon>
        <taxon>Orbiliomycetes</taxon>
        <taxon>Orbiliales</taxon>
        <taxon>Orbiliaceae</taxon>
        <taxon>Drechslerella</taxon>
    </lineage>
</organism>
<feature type="region of interest" description="Disordered" evidence="1">
    <location>
        <begin position="1"/>
        <end position="41"/>
    </location>
</feature>
<protein>
    <recommendedName>
        <fullName evidence="4">AT hook domain-containing protein family protein</fullName>
    </recommendedName>
</protein>
<accession>A0AAD6IYI0</accession>
<dbReference type="InterPro" id="IPR043504">
    <property type="entry name" value="Peptidase_S1_PA_chymotrypsin"/>
</dbReference>
<comment type="caution">
    <text evidence="2">The sequence shown here is derived from an EMBL/GenBank/DDBJ whole genome shotgun (WGS) entry which is preliminary data.</text>
</comment>
<evidence type="ECO:0008006" key="4">
    <source>
        <dbReference type="Google" id="ProtNLM"/>
    </source>
</evidence>
<dbReference type="Pfam" id="PF13365">
    <property type="entry name" value="Trypsin_2"/>
    <property type="match status" value="1"/>
</dbReference>
<evidence type="ECO:0000256" key="1">
    <source>
        <dbReference type="SAM" id="MobiDB-lite"/>
    </source>
</evidence>
<dbReference type="Gene3D" id="2.40.10.10">
    <property type="entry name" value="Trypsin-like serine proteases"/>
    <property type="match status" value="2"/>
</dbReference>
<reference evidence="2" key="1">
    <citation type="submission" date="2023-01" db="EMBL/GenBank/DDBJ databases">
        <title>The chitinases involved in constricting ring structure development in the nematode-trapping fungus Drechslerella dactyloides.</title>
        <authorList>
            <person name="Wang R."/>
            <person name="Zhang L."/>
            <person name="Tang P."/>
            <person name="Li S."/>
            <person name="Liang L."/>
        </authorList>
    </citation>
    <scope>NUCLEOTIDE SEQUENCE</scope>
    <source>
        <strain evidence="2">YMF1.00031</strain>
    </source>
</reference>
<evidence type="ECO:0000313" key="3">
    <source>
        <dbReference type="Proteomes" id="UP001221413"/>
    </source>
</evidence>
<keyword evidence="3" id="KW-1185">Reference proteome</keyword>
<dbReference type="AlphaFoldDB" id="A0AAD6IYI0"/>
<name>A0AAD6IYI0_DREDA</name>
<feature type="compositionally biased region" description="Low complexity" evidence="1">
    <location>
        <begin position="23"/>
        <end position="39"/>
    </location>
</feature>
<dbReference type="InterPro" id="IPR009003">
    <property type="entry name" value="Peptidase_S1_PA"/>
</dbReference>
<gene>
    <name evidence="2" type="ORF">Dda_6815</name>
</gene>
<proteinExistence type="predicted"/>
<dbReference type="SUPFAM" id="SSF50494">
    <property type="entry name" value="Trypsin-like serine proteases"/>
    <property type="match status" value="1"/>
</dbReference>
<evidence type="ECO:0000313" key="2">
    <source>
        <dbReference type="EMBL" id="KAJ6258762.1"/>
    </source>
</evidence>
<dbReference type="EMBL" id="JAQGDS010000008">
    <property type="protein sequence ID" value="KAJ6258762.1"/>
    <property type="molecule type" value="Genomic_DNA"/>
</dbReference>
<sequence length="318" mass="33884">MAQESYEQPLVRRSARIAKQAVPPTTASTTDTNTPSPTNRIATLPPAASLTANATGFSKRDITLLQRKQRLLQQQSQSQFQSTSSLTTAQQTALAATLVFAQHEAGTAFCISREGLLLTCAHCVAETVEESRTVKDKEIYLLFAGGRVVAARCVAWDGVRDLALLQITASQPSPPPLSTTTSITGTITSDSEFVFPYVDIAPAAPAASTRVFCIGHPGSEDLESSTARATNYDVLHVSGGRYYGVADGANVHDNSEIGALMHDCWTYWGHSGAAVCLARSGGVVGVHSSWDEGTGMRRGVAWEAIVGFLRERGVVLDL</sequence>